<gene>
    <name evidence="3" type="ORF">B0H63DRAFT_136343</name>
</gene>
<feature type="transmembrane region" description="Helical" evidence="2">
    <location>
        <begin position="141"/>
        <end position="161"/>
    </location>
</feature>
<reference evidence="3" key="2">
    <citation type="submission" date="2023-06" db="EMBL/GenBank/DDBJ databases">
        <authorList>
            <consortium name="Lawrence Berkeley National Laboratory"/>
            <person name="Haridas S."/>
            <person name="Hensen N."/>
            <person name="Bonometti L."/>
            <person name="Westerberg I."/>
            <person name="Brannstrom I.O."/>
            <person name="Guillou S."/>
            <person name="Cros-Aarteil S."/>
            <person name="Calhoun S."/>
            <person name="Kuo A."/>
            <person name="Mondo S."/>
            <person name="Pangilinan J."/>
            <person name="Riley R."/>
            <person name="LaButti K."/>
            <person name="Andreopoulos B."/>
            <person name="Lipzen A."/>
            <person name="Chen C."/>
            <person name="Yanf M."/>
            <person name="Daum C."/>
            <person name="Ng V."/>
            <person name="Clum A."/>
            <person name="Steindorff A."/>
            <person name="Ohm R."/>
            <person name="Martin F."/>
            <person name="Silar P."/>
            <person name="Natvig D."/>
            <person name="Lalanne C."/>
            <person name="Gautier V."/>
            <person name="Ament-velasquez S.L."/>
            <person name="Kruys A."/>
            <person name="Hutchinson M.I."/>
            <person name="Powell A.J."/>
            <person name="Barry K."/>
            <person name="Miller A.N."/>
            <person name="Grigoriev I.V."/>
            <person name="Debuchy R."/>
            <person name="Gladieux P."/>
            <person name="Thoren M.H."/>
            <person name="Johannesson H."/>
        </authorList>
    </citation>
    <scope>NUCLEOTIDE SEQUENCE</scope>
    <source>
        <strain evidence="3">CBS 232.78</strain>
    </source>
</reference>
<evidence type="ECO:0000256" key="1">
    <source>
        <dbReference type="SAM" id="MobiDB-lite"/>
    </source>
</evidence>
<keyword evidence="2" id="KW-0812">Transmembrane</keyword>
<dbReference type="EMBL" id="JAULSW010000003">
    <property type="protein sequence ID" value="KAK3386411.1"/>
    <property type="molecule type" value="Genomic_DNA"/>
</dbReference>
<proteinExistence type="predicted"/>
<dbReference type="AlphaFoldDB" id="A0AAE0NRM3"/>
<sequence>MARHQESASPGAARCVLCHQDEETKMGERAAEVSAGSLSLPPSPRNLCNYGRQRAGLSRQPPRYPSPSHRLCDMTGDEAGQSGRQLAPHGRSPRLLWRLASDCAHSLLPPLISLPSRILLQPQRQTSRHLPICAREPAQTLSVLVVQVCVLLYIGMMSIPVSPVS</sequence>
<keyword evidence="4" id="KW-1185">Reference proteome</keyword>
<organism evidence="3 4">
    <name type="scientific">Podospora didyma</name>
    <dbReference type="NCBI Taxonomy" id="330526"/>
    <lineage>
        <taxon>Eukaryota</taxon>
        <taxon>Fungi</taxon>
        <taxon>Dikarya</taxon>
        <taxon>Ascomycota</taxon>
        <taxon>Pezizomycotina</taxon>
        <taxon>Sordariomycetes</taxon>
        <taxon>Sordariomycetidae</taxon>
        <taxon>Sordariales</taxon>
        <taxon>Podosporaceae</taxon>
        <taxon>Podospora</taxon>
    </lineage>
</organism>
<name>A0AAE0NRM3_9PEZI</name>
<keyword evidence="2" id="KW-0472">Membrane</keyword>
<feature type="region of interest" description="Disordered" evidence="1">
    <location>
        <begin position="55"/>
        <end position="87"/>
    </location>
</feature>
<accession>A0AAE0NRM3</accession>
<reference evidence="3" key="1">
    <citation type="journal article" date="2023" name="Mol. Phylogenet. Evol.">
        <title>Genome-scale phylogeny and comparative genomics of the fungal order Sordariales.</title>
        <authorList>
            <person name="Hensen N."/>
            <person name="Bonometti L."/>
            <person name="Westerberg I."/>
            <person name="Brannstrom I.O."/>
            <person name="Guillou S."/>
            <person name="Cros-Aarteil S."/>
            <person name="Calhoun S."/>
            <person name="Haridas S."/>
            <person name="Kuo A."/>
            <person name="Mondo S."/>
            <person name="Pangilinan J."/>
            <person name="Riley R."/>
            <person name="LaButti K."/>
            <person name="Andreopoulos B."/>
            <person name="Lipzen A."/>
            <person name="Chen C."/>
            <person name="Yan M."/>
            <person name="Daum C."/>
            <person name="Ng V."/>
            <person name="Clum A."/>
            <person name="Steindorff A."/>
            <person name="Ohm R.A."/>
            <person name="Martin F."/>
            <person name="Silar P."/>
            <person name="Natvig D.O."/>
            <person name="Lalanne C."/>
            <person name="Gautier V."/>
            <person name="Ament-Velasquez S.L."/>
            <person name="Kruys A."/>
            <person name="Hutchinson M.I."/>
            <person name="Powell A.J."/>
            <person name="Barry K."/>
            <person name="Miller A.N."/>
            <person name="Grigoriev I.V."/>
            <person name="Debuchy R."/>
            <person name="Gladieux P."/>
            <person name="Hiltunen Thoren M."/>
            <person name="Johannesson H."/>
        </authorList>
    </citation>
    <scope>NUCLEOTIDE SEQUENCE</scope>
    <source>
        <strain evidence="3">CBS 232.78</strain>
    </source>
</reference>
<keyword evidence="2" id="KW-1133">Transmembrane helix</keyword>
<comment type="caution">
    <text evidence="3">The sequence shown here is derived from an EMBL/GenBank/DDBJ whole genome shotgun (WGS) entry which is preliminary data.</text>
</comment>
<feature type="region of interest" description="Disordered" evidence="1">
    <location>
        <begin position="26"/>
        <end position="45"/>
    </location>
</feature>
<protein>
    <submittedName>
        <fullName evidence="3">Uncharacterized protein</fullName>
    </submittedName>
</protein>
<evidence type="ECO:0000313" key="3">
    <source>
        <dbReference type="EMBL" id="KAK3386411.1"/>
    </source>
</evidence>
<evidence type="ECO:0000313" key="4">
    <source>
        <dbReference type="Proteomes" id="UP001285441"/>
    </source>
</evidence>
<dbReference type="Proteomes" id="UP001285441">
    <property type="component" value="Unassembled WGS sequence"/>
</dbReference>
<evidence type="ECO:0000256" key="2">
    <source>
        <dbReference type="SAM" id="Phobius"/>
    </source>
</evidence>